<dbReference type="PANTHER" id="PTHR43685:SF11">
    <property type="entry name" value="GLYCOSYLTRANSFERASE TAGX-RELATED"/>
    <property type="match status" value="1"/>
</dbReference>
<organism evidence="2 3">
    <name type="scientific">Photobacterium atrarenae</name>
    <dbReference type="NCBI Taxonomy" id="865757"/>
    <lineage>
        <taxon>Bacteria</taxon>
        <taxon>Pseudomonadati</taxon>
        <taxon>Pseudomonadota</taxon>
        <taxon>Gammaproteobacteria</taxon>
        <taxon>Vibrionales</taxon>
        <taxon>Vibrionaceae</taxon>
        <taxon>Photobacterium</taxon>
    </lineage>
</organism>
<reference evidence="2" key="1">
    <citation type="submission" date="2022-07" db="EMBL/GenBank/DDBJ databases">
        <title>Genome sequencing of Photobacterium atrarenae GJH2-4.</title>
        <authorList>
            <person name="Park S.-J."/>
        </authorList>
    </citation>
    <scope>NUCLEOTIDE SEQUENCE</scope>
    <source>
        <strain evidence="2">GJH2-4</strain>
    </source>
</reference>
<dbReference type="RefSeq" id="WP_255387937.1">
    <property type="nucleotide sequence ID" value="NZ_CP101508.1"/>
</dbReference>
<dbReference type="InterPro" id="IPR050834">
    <property type="entry name" value="Glycosyltransf_2"/>
</dbReference>
<sequence length="307" mass="34774">MKTCMLTVVIPTYNCLDTLPAAIETVRRQHQALEILVVDDGSDDGSQPWLQAQEDIRVIRTERVGVSAARNLAIEQARGELIAFLDADDYWHPEKLAHQLALHRANPHLVMSFTDYRFRIDEQPSALRGFRFWPAFTRSLAAGGDSTSQVFPDFFSAVYRENMIGTSTVIARRSALLMVGGFDGRFRSASDWDLWLKLARTGAVGVVNQSLCEYTFGRVGAISGNHERRATAMKQILDKHAARAWRQPVILLAGYQRWLSARADCFRVRRAFGAAVLRELMGFCLKPEWQRLKMISGDTLRWLSLRT</sequence>
<proteinExistence type="predicted"/>
<accession>A0ABY5GCA0</accession>
<dbReference type="EMBL" id="CP101508">
    <property type="protein sequence ID" value="UTV26729.1"/>
    <property type="molecule type" value="Genomic_DNA"/>
</dbReference>
<dbReference type="InterPro" id="IPR029044">
    <property type="entry name" value="Nucleotide-diphossugar_trans"/>
</dbReference>
<dbReference type="PANTHER" id="PTHR43685">
    <property type="entry name" value="GLYCOSYLTRANSFERASE"/>
    <property type="match status" value="1"/>
</dbReference>
<dbReference type="CDD" id="cd00761">
    <property type="entry name" value="Glyco_tranf_GTA_type"/>
    <property type="match status" value="1"/>
</dbReference>
<name>A0ABY5GCA0_9GAMM</name>
<evidence type="ECO:0000313" key="3">
    <source>
        <dbReference type="Proteomes" id="UP001057998"/>
    </source>
</evidence>
<protein>
    <submittedName>
        <fullName evidence="2">Glycosyltransferase</fullName>
    </submittedName>
</protein>
<dbReference type="Proteomes" id="UP001057998">
    <property type="component" value="Chromosome 1"/>
</dbReference>
<keyword evidence="3" id="KW-1185">Reference proteome</keyword>
<evidence type="ECO:0000313" key="2">
    <source>
        <dbReference type="EMBL" id="UTV26729.1"/>
    </source>
</evidence>
<dbReference type="SUPFAM" id="SSF53448">
    <property type="entry name" value="Nucleotide-diphospho-sugar transferases"/>
    <property type="match status" value="1"/>
</dbReference>
<dbReference type="InterPro" id="IPR001173">
    <property type="entry name" value="Glyco_trans_2-like"/>
</dbReference>
<feature type="domain" description="Glycosyltransferase 2-like" evidence="1">
    <location>
        <begin position="7"/>
        <end position="159"/>
    </location>
</feature>
<dbReference type="Pfam" id="PF00535">
    <property type="entry name" value="Glycos_transf_2"/>
    <property type="match status" value="1"/>
</dbReference>
<dbReference type="Gene3D" id="3.90.550.10">
    <property type="entry name" value="Spore Coat Polysaccharide Biosynthesis Protein SpsA, Chain A"/>
    <property type="match status" value="1"/>
</dbReference>
<evidence type="ECO:0000259" key="1">
    <source>
        <dbReference type="Pfam" id="PF00535"/>
    </source>
</evidence>
<gene>
    <name evidence="2" type="ORF">NNL38_10200</name>
</gene>